<evidence type="ECO:0000313" key="2">
    <source>
        <dbReference type="EMBL" id="VEN73258.1"/>
    </source>
</evidence>
<protein>
    <recommendedName>
        <fullName evidence="3">Outer membrane efflux protein</fullName>
    </recommendedName>
</protein>
<dbReference type="EMBL" id="CAACVI010000006">
    <property type="protein sequence ID" value="VEN73258.1"/>
    <property type="molecule type" value="Genomic_DNA"/>
</dbReference>
<evidence type="ECO:0008006" key="3">
    <source>
        <dbReference type="Google" id="ProtNLM"/>
    </source>
</evidence>
<dbReference type="GO" id="GO:0015562">
    <property type="term" value="F:efflux transmembrane transporter activity"/>
    <property type="evidence" value="ECO:0007669"/>
    <property type="project" value="InterPro"/>
</dbReference>
<dbReference type="SUPFAM" id="SSF56954">
    <property type="entry name" value="Outer membrane efflux proteins (OEP)"/>
    <property type="match status" value="1"/>
</dbReference>
<gene>
    <name evidence="2" type="ORF">EPICR_140019</name>
</gene>
<evidence type="ECO:0000256" key="1">
    <source>
        <dbReference type="SAM" id="Coils"/>
    </source>
</evidence>
<name>A0A484HDE2_9BACT</name>
<dbReference type="PANTHER" id="PTHR30203">
    <property type="entry name" value="OUTER MEMBRANE CATION EFFLUX PROTEIN"/>
    <property type="match status" value="1"/>
</dbReference>
<reference evidence="2" key="1">
    <citation type="submission" date="2019-01" db="EMBL/GenBank/DDBJ databases">
        <authorList>
            <consortium name="Genoscope - CEA"/>
            <person name="William W."/>
        </authorList>
    </citation>
    <scope>NUCLEOTIDE SEQUENCE</scope>
    <source>
        <strain evidence="2">CR-1</strain>
    </source>
</reference>
<accession>A0A484HDE2</accession>
<sequence>MMIRHIGRKMKKNIAAAVWFSCALVFGGCAVSYRLDMEAGRLSAIENDAFLKNVKKYEAFKKPLTLEDAMRIALENNLEIRVRGIMEEISDGDAVSAKLKMLPRGDFSAGSSSRSDYDISDSKDLDTGQVTVSNVISEPRDVNTREFSLSWNILDFGLSYIRARQAAVNSEIRRMERKRQGQLLAMNVRAAYWKSVMAEKNLEKIPKIEKILKENKAAVEKLVAARQADPSRLKEAEKTLVSLALTASSLQAEASGARIELANLMGVGPGADFYLAAADDLAFIAQMPDPKKLKAPEMEIMSLRNRPELFVSDLSIQIQRDEARAALTDMFPGIRFNASSHYDSNPYLHHSSWHSIGANVAMNILSLPFKAMKLKGENMKTRLAETRRSLLTAGIVAQVHMALHRFGMAREQFNLYEQYHRIHKDLSEMGRARRQAGMLSAADMARRVMEEMVAGLKRDKAFGALADAHGALMATLGVNYDQWSEIFADKKGPDSASLALGAAGIPAPLGKPDLLIGRRLRLYDIVVRIKKHRMPAGEPPRYIHYVLGQVCKIPADLVFDEFIDLFRRLNPGMSGDLIRGGEEALFPFRVDQPGRE</sequence>
<feature type="coiled-coil region" evidence="1">
    <location>
        <begin position="208"/>
        <end position="253"/>
    </location>
</feature>
<proteinExistence type="predicted"/>
<dbReference type="PROSITE" id="PS51257">
    <property type="entry name" value="PROKAR_LIPOPROTEIN"/>
    <property type="match status" value="1"/>
</dbReference>
<organism evidence="2">
    <name type="scientific">uncultured Desulfobacteraceae bacterium</name>
    <dbReference type="NCBI Taxonomy" id="218296"/>
    <lineage>
        <taxon>Bacteria</taxon>
        <taxon>Pseudomonadati</taxon>
        <taxon>Thermodesulfobacteriota</taxon>
        <taxon>Desulfobacteria</taxon>
        <taxon>Desulfobacterales</taxon>
        <taxon>Desulfobacteraceae</taxon>
        <taxon>environmental samples</taxon>
    </lineage>
</organism>
<dbReference type="Gene3D" id="1.20.1600.10">
    <property type="entry name" value="Outer membrane efflux proteins (OEP)"/>
    <property type="match status" value="1"/>
</dbReference>
<keyword evidence="1" id="KW-0175">Coiled coil</keyword>
<dbReference type="InterPro" id="IPR010131">
    <property type="entry name" value="MdtP/NodT-like"/>
</dbReference>
<dbReference type="AlphaFoldDB" id="A0A484HDE2"/>